<dbReference type="CDD" id="cd00130">
    <property type="entry name" value="PAS"/>
    <property type="match status" value="1"/>
</dbReference>
<proteinExistence type="predicted"/>
<dbReference type="InterPro" id="IPR043128">
    <property type="entry name" value="Rev_trsase/Diguanyl_cyclase"/>
</dbReference>
<dbReference type="RefSeq" id="WP_108601134.1">
    <property type="nucleotide sequence ID" value="NZ_CP026604.1"/>
</dbReference>
<evidence type="ECO:0000313" key="3">
    <source>
        <dbReference type="EMBL" id="AWB65055.1"/>
    </source>
</evidence>
<accession>A0A2S0VLI7</accession>
<dbReference type="KEGG" id="cate:C2869_00740"/>
<feature type="domain" description="GGDEF" evidence="2">
    <location>
        <begin position="253"/>
        <end position="395"/>
    </location>
</feature>
<evidence type="ECO:0000259" key="2">
    <source>
        <dbReference type="PROSITE" id="PS50887"/>
    </source>
</evidence>
<feature type="domain" description="EAL" evidence="1">
    <location>
        <begin position="394"/>
        <end position="556"/>
    </location>
</feature>
<dbReference type="CDD" id="cd01949">
    <property type="entry name" value="GGDEF"/>
    <property type="match status" value="1"/>
</dbReference>
<dbReference type="InterPro" id="IPR001633">
    <property type="entry name" value="EAL_dom"/>
</dbReference>
<dbReference type="Gene3D" id="3.30.450.20">
    <property type="entry name" value="PAS domain"/>
    <property type="match status" value="1"/>
</dbReference>
<dbReference type="SUPFAM" id="SSF55785">
    <property type="entry name" value="PYP-like sensor domain (PAS domain)"/>
    <property type="match status" value="1"/>
</dbReference>
<dbReference type="PROSITE" id="PS50887">
    <property type="entry name" value="GGDEF"/>
    <property type="match status" value="1"/>
</dbReference>
<keyword evidence="4" id="KW-1185">Reference proteome</keyword>
<dbReference type="InterPro" id="IPR035965">
    <property type="entry name" value="PAS-like_dom_sf"/>
</dbReference>
<dbReference type="InterPro" id="IPR052155">
    <property type="entry name" value="Biofilm_reg_signaling"/>
</dbReference>
<dbReference type="SMART" id="SM00267">
    <property type="entry name" value="GGDEF"/>
    <property type="match status" value="1"/>
</dbReference>
<dbReference type="EMBL" id="CP026604">
    <property type="protein sequence ID" value="AWB65055.1"/>
    <property type="molecule type" value="Genomic_DNA"/>
</dbReference>
<reference evidence="3 4" key="1">
    <citation type="submission" date="2018-01" db="EMBL/GenBank/DDBJ databases">
        <title>Genome sequence of a Cantenovulum-like bacteria.</title>
        <authorList>
            <person name="Tan W.R."/>
            <person name="Lau N.-S."/>
            <person name="Go F."/>
            <person name="Amirul A.-A.A."/>
        </authorList>
    </citation>
    <scope>NUCLEOTIDE SEQUENCE [LARGE SCALE GENOMIC DNA]</scope>
    <source>
        <strain evidence="3 4">CCB-QB4</strain>
    </source>
</reference>
<sequence>MSSYAKILQDLTFLPGILESYGGFLLFVDTNGLPAQLVYGLTKQEVSSVLSGIASYEDDFNSDHDIKVSHQFGDLTDKYRCWVRKHESGYYITGLPKDIIYTSSLNLMPIGILKLDQHWMAIHSNAFLEIILGVNQHELLERNWLNYLDPDEIVKARKFLLTSKTLNNPYEFEQSVMTPLGREITVSVQISADYGTGSSGIEGYMVLVSDITEQEEAQRKIVFAANHDPLTKLPNRRALNEFIERHINPVSIKSWVLVFIDLDGFKQINDTLGHAVGDKLLVEVSDRLSGFIRRGEFICRNGGDEFLMVMANTPYSVLANRITELSLLVNQDVLIDKHEIHMKASVGAIPGEVLTEYHPPQAQKSSIVELWFTVADAAMYFAKHKMKSHWCIADMSFIHKVFNHLEHKQHIETCVLNKNIDIYFQPIDKLYALEALTRFKGPLQGSSPENIINAAIEIGCHMGLFNLMAEQGVKVYAKLFHASSLQSDEFPYLNINLEAPQVIDKDFIDNFVQHLKQEGLSPEQVYIEVSEKMMMFDLSDMVSAFNQIKQYGSNYW</sequence>
<dbReference type="PANTHER" id="PTHR44757:SF2">
    <property type="entry name" value="BIOFILM ARCHITECTURE MAINTENANCE PROTEIN MBAA"/>
    <property type="match status" value="1"/>
</dbReference>
<dbReference type="Proteomes" id="UP000244441">
    <property type="component" value="Chromosome"/>
</dbReference>
<evidence type="ECO:0000313" key="4">
    <source>
        <dbReference type="Proteomes" id="UP000244441"/>
    </source>
</evidence>
<organism evidence="3 4">
    <name type="scientific">Saccharobesus litoralis</name>
    <dbReference type="NCBI Taxonomy" id="2172099"/>
    <lineage>
        <taxon>Bacteria</taxon>
        <taxon>Pseudomonadati</taxon>
        <taxon>Pseudomonadota</taxon>
        <taxon>Gammaproteobacteria</taxon>
        <taxon>Alteromonadales</taxon>
        <taxon>Alteromonadaceae</taxon>
        <taxon>Saccharobesus</taxon>
    </lineage>
</organism>
<dbReference type="InterPro" id="IPR035919">
    <property type="entry name" value="EAL_sf"/>
</dbReference>
<dbReference type="SUPFAM" id="SSF141868">
    <property type="entry name" value="EAL domain-like"/>
    <property type="match status" value="1"/>
</dbReference>
<name>A0A2S0VLI7_9ALTE</name>
<dbReference type="SUPFAM" id="SSF55073">
    <property type="entry name" value="Nucleotide cyclase"/>
    <property type="match status" value="1"/>
</dbReference>
<dbReference type="OrthoDB" id="9816034at2"/>
<dbReference type="InterPro" id="IPR029787">
    <property type="entry name" value="Nucleotide_cyclase"/>
</dbReference>
<dbReference type="InterPro" id="IPR000014">
    <property type="entry name" value="PAS"/>
</dbReference>
<dbReference type="Gene3D" id="3.20.20.450">
    <property type="entry name" value="EAL domain"/>
    <property type="match status" value="1"/>
</dbReference>
<dbReference type="AlphaFoldDB" id="A0A2S0VLI7"/>
<dbReference type="NCBIfam" id="TIGR00229">
    <property type="entry name" value="sensory_box"/>
    <property type="match status" value="1"/>
</dbReference>
<gene>
    <name evidence="3" type="ORF">C2869_00740</name>
</gene>
<evidence type="ECO:0000259" key="1">
    <source>
        <dbReference type="PROSITE" id="PS50883"/>
    </source>
</evidence>
<dbReference type="Pfam" id="PF00990">
    <property type="entry name" value="GGDEF"/>
    <property type="match status" value="1"/>
</dbReference>
<dbReference type="PANTHER" id="PTHR44757">
    <property type="entry name" value="DIGUANYLATE CYCLASE DGCP"/>
    <property type="match status" value="1"/>
</dbReference>
<dbReference type="InterPro" id="IPR000160">
    <property type="entry name" value="GGDEF_dom"/>
</dbReference>
<dbReference type="NCBIfam" id="TIGR00254">
    <property type="entry name" value="GGDEF"/>
    <property type="match status" value="1"/>
</dbReference>
<protein>
    <recommendedName>
        <fullName evidence="5">Diguanylate cyclase</fullName>
    </recommendedName>
</protein>
<dbReference type="PROSITE" id="PS50883">
    <property type="entry name" value="EAL"/>
    <property type="match status" value="1"/>
</dbReference>
<dbReference type="Gene3D" id="3.30.70.270">
    <property type="match status" value="1"/>
</dbReference>
<evidence type="ECO:0008006" key="5">
    <source>
        <dbReference type="Google" id="ProtNLM"/>
    </source>
</evidence>
<dbReference type="Pfam" id="PF00563">
    <property type="entry name" value="EAL"/>
    <property type="match status" value="1"/>
</dbReference>